<proteinExistence type="predicted"/>
<accession>A0ABZ2YG75</accession>
<organism evidence="2 3">
    <name type="scientific">Chitinophaga pollutisoli</name>
    <dbReference type="NCBI Taxonomy" id="3133966"/>
    <lineage>
        <taxon>Bacteria</taxon>
        <taxon>Pseudomonadati</taxon>
        <taxon>Bacteroidota</taxon>
        <taxon>Chitinophagia</taxon>
        <taxon>Chitinophagales</taxon>
        <taxon>Chitinophagaceae</taxon>
        <taxon>Chitinophaga</taxon>
    </lineage>
</organism>
<gene>
    <name evidence="2" type="ORF">WJU16_12730</name>
</gene>
<evidence type="ECO:0008006" key="4">
    <source>
        <dbReference type="Google" id="ProtNLM"/>
    </source>
</evidence>
<keyword evidence="1" id="KW-1133">Transmembrane helix</keyword>
<sequence length="165" mass="18009">MARAEQSSILRLVWVYSFIITAVCVALAGIFYLTHWFSDLWTGYIINGIIFLGVMLSVIHANSTLGGAASLYQLGLTGLITTLLATIMVASVTLLFHLITVPTDPATLNTTMEEARINEYSVQTRQGFWIFMVTNIVFANFTLGVLGTVIGAISVKRNQKTEDAG</sequence>
<keyword evidence="1" id="KW-0472">Membrane</keyword>
<protein>
    <recommendedName>
        <fullName evidence="4">DUF4199 domain-containing protein</fullName>
    </recommendedName>
</protein>
<evidence type="ECO:0000313" key="3">
    <source>
        <dbReference type="Proteomes" id="UP001485459"/>
    </source>
</evidence>
<evidence type="ECO:0000313" key="2">
    <source>
        <dbReference type="EMBL" id="WZN38867.1"/>
    </source>
</evidence>
<name>A0ABZ2YG75_9BACT</name>
<dbReference type="RefSeq" id="WP_341833880.1">
    <property type="nucleotide sequence ID" value="NZ_CP149822.1"/>
</dbReference>
<keyword evidence="3" id="KW-1185">Reference proteome</keyword>
<feature type="transmembrane region" description="Helical" evidence="1">
    <location>
        <begin position="71"/>
        <end position="99"/>
    </location>
</feature>
<feature type="transmembrane region" description="Helical" evidence="1">
    <location>
        <begin position="40"/>
        <end position="59"/>
    </location>
</feature>
<keyword evidence="1" id="KW-0812">Transmembrane</keyword>
<dbReference type="EMBL" id="CP149822">
    <property type="protein sequence ID" value="WZN38867.1"/>
    <property type="molecule type" value="Genomic_DNA"/>
</dbReference>
<evidence type="ECO:0000256" key="1">
    <source>
        <dbReference type="SAM" id="Phobius"/>
    </source>
</evidence>
<reference evidence="3" key="1">
    <citation type="submission" date="2024-03" db="EMBL/GenBank/DDBJ databases">
        <title>Chitinophaga horti sp. nov., isolated from garden soil.</title>
        <authorList>
            <person name="Lee D.S."/>
            <person name="Han D.M."/>
            <person name="Baek J.H."/>
            <person name="Choi D.G."/>
            <person name="Jeon J.H."/>
            <person name="Jeon C.O."/>
        </authorList>
    </citation>
    <scope>NUCLEOTIDE SEQUENCE [LARGE SCALE GENOMIC DNA]</scope>
    <source>
        <strain evidence="3">GPA1</strain>
    </source>
</reference>
<feature type="transmembrane region" description="Helical" evidence="1">
    <location>
        <begin position="12"/>
        <end position="34"/>
    </location>
</feature>
<feature type="transmembrane region" description="Helical" evidence="1">
    <location>
        <begin position="128"/>
        <end position="153"/>
    </location>
</feature>
<dbReference type="Proteomes" id="UP001485459">
    <property type="component" value="Chromosome"/>
</dbReference>